<protein>
    <submittedName>
        <fullName evidence="1">Uncharacterized protein</fullName>
    </submittedName>
</protein>
<dbReference type="AlphaFoldDB" id="A0A1R1C573"/>
<evidence type="ECO:0000313" key="1">
    <source>
        <dbReference type="EMBL" id="OMF17231.1"/>
    </source>
</evidence>
<sequence>MKMVVELNAEFFIDDMDYDQTTTFQRIAYTEMLRKRLAAVFEDIAEENSSIDAKVCFVKDEQSVKNPDM</sequence>
<dbReference type="RefSeq" id="WP_076330595.1">
    <property type="nucleotide sequence ID" value="NZ_MRTJ01000001.1"/>
</dbReference>
<organism evidence="1 2">
    <name type="scientific">Paenibacillus amylolyticus</name>
    <dbReference type="NCBI Taxonomy" id="1451"/>
    <lineage>
        <taxon>Bacteria</taxon>
        <taxon>Bacillati</taxon>
        <taxon>Bacillota</taxon>
        <taxon>Bacilli</taxon>
        <taxon>Bacillales</taxon>
        <taxon>Paenibacillaceae</taxon>
        <taxon>Paenibacillus</taxon>
    </lineage>
</organism>
<gene>
    <name evidence="1" type="ORF">BK131_04505</name>
</gene>
<dbReference type="EMBL" id="MRTJ01000001">
    <property type="protein sequence ID" value="OMF17231.1"/>
    <property type="molecule type" value="Genomic_DNA"/>
</dbReference>
<comment type="caution">
    <text evidence="1">The sequence shown here is derived from an EMBL/GenBank/DDBJ whole genome shotgun (WGS) entry which is preliminary data.</text>
</comment>
<reference evidence="1 2" key="1">
    <citation type="submission" date="2016-11" db="EMBL/GenBank/DDBJ databases">
        <title>Paenibacillus species isolates.</title>
        <authorList>
            <person name="Beno S.M."/>
        </authorList>
    </citation>
    <scope>NUCLEOTIDE SEQUENCE [LARGE SCALE GENOMIC DNA]</scope>
    <source>
        <strain evidence="1 2">FSL H8-0246</strain>
    </source>
</reference>
<dbReference type="Proteomes" id="UP000187134">
    <property type="component" value="Unassembled WGS sequence"/>
</dbReference>
<proteinExistence type="predicted"/>
<accession>A0A1R1C573</accession>
<evidence type="ECO:0000313" key="2">
    <source>
        <dbReference type="Proteomes" id="UP000187134"/>
    </source>
</evidence>
<name>A0A1R1C573_PAEAM</name>